<evidence type="ECO:0000313" key="3">
    <source>
        <dbReference type="EMBL" id="BBH17121.1"/>
    </source>
</evidence>
<accession>A0A3G9IU15</accession>
<keyword evidence="1" id="KW-1133">Transmembrane helix</keyword>
<feature type="domain" description="DUF4395" evidence="2">
    <location>
        <begin position="5"/>
        <end position="137"/>
    </location>
</feature>
<feature type="transmembrane region" description="Helical" evidence="1">
    <location>
        <begin position="42"/>
        <end position="64"/>
    </location>
</feature>
<evidence type="ECO:0000313" key="4">
    <source>
        <dbReference type="Proteomes" id="UP000271573"/>
    </source>
</evidence>
<evidence type="ECO:0000259" key="2">
    <source>
        <dbReference type="Pfam" id="PF14340"/>
    </source>
</evidence>
<feature type="transmembrane region" description="Helical" evidence="1">
    <location>
        <begin position="12"/>
        <end position="36"/>
    </location>
</feature>
<evidence type="ECO:0000256" key="1">
    <source>
        <dbReference type="SAM" id="Phobius"/>
    </source>
</evidence>
<dbReference type="Proteomes" id="UP000271573">
    <property type="component" value="Chromosome"/>
</dbReference>
<protein>
    <submittedName>
        <fullName evidence="3">Membrane protein</fullName>
    </submittedName>
</protein>
<gene>
    <name evidence="3" type="ORF">Back2_14080</name>
</gene>
<dbReference type="InterPro" id="IPR025508">
    <property type="entry name" value="DUF4395"/>
</dbReference>
<feature type="transmembrane region" description="Helical" evidence="1">
    <location>
        <begin position="112"/>
        <end position="135"/>
    </location>
</feature>
<name>A0A3G9IU15_9ACTN</name>
<proteinExistence type="predicted"/>
<keyword evidence="4" id="KW-1185">Reference proteome</keyword>
<dbReference type="Pfam" id="PF14340">
    <property type="entry name" value="DUF4395"/>
    <property type="match status" value="1"/>
</dbReference>
<dbReference type="KEGG" id="nbe:Back2_14080"/>
<dbReference type="EMBL" id="AP019307">
    <property type="protein sequence ID" value="BBH17121.1"/>
    <property type="molecule type" value="Genomic_DNA"/>
</dbReference>
<feature type="transmembrane region" description="Helical" evidence="1">
    <location>
        <begin position="85"/>
        <end position="106"/>
    </location>
</feature>
<sequence length="142" mass="14953">MSTQIDPRGPRFNAAVTSAVLIATLATHGTTQIVLAAIQAGLFAWGAFAGIQHTPVATVFKTVVRPRLSAPKELEDAAGPRFSQLVGFIFLAVALLAYVLGATLAGEIATGFALVAALLNAVFNFCLGCELYVILKRFQPVH</sequence>
<keyword evidence="1" id="KW-0472">Membrane</keyword>
<organism evidence="3 4">
    <name type="scientific">Nocardioides baekrokdamisoli</name>
    <dbReference type="NCBI Taxonomy" id="1804624"/>
    <lineage>
        <taxon>Bacteria</taxon>
        <taxon>Bacillati</taxon>
        <taxon>Actinomycetota</taxon>
        <taxon>Actinomycetes</taxon>
        <taxon>Propionibacteriales</taxon>
        <taxon>Nocardioidaceae</taxon>
        <taxon>Nocardioides</taxon>
    </lineage>
</organism>
<keyword evidence="1" id="KW-0812">Transmembrane</keyword>
<dbReference type="AlphaFoldDB" id="A0A3G9IU15"/>
<dbReference type="RefSeq" id="WP_125568036.1">
    <property type="nucleotide sequence ID" value="NZ_AP019307.1"/>
</dbReference>
<reference evidence="3 4" key="1">
    <citation type="submission" date="2018-11" db="EMBL/GenBank/DDBJ databases">
        <title>Complete genome sequence of Nocardioides baekrokdamisoli strain KCTC 39748.</title>
        <authorList>
            <person name="Kang S.W."/>
            <person name="Lee K.C."/>
            <person name="Kim K.K."/>
            <person name="Kim J.S."/>
            <person name="Kim D.S."/>
            <person name="Ko S.H."/>
            <person name="Yang S.H."/>
            <person name="Shin Y.K."/>
            <person name="Lee J.S."/>
        </authorList>
    </citation>
    <scope>NUCLEOTIDE SEQUENCE [LARGE SCALE GENOMIC DNA]</scope>
    <source>
        <strain evidence="3 4">KCTC 39748</strain>
    </source>
</reference>
<dbReference type="OrthoDB" id="345402at2"/>